<dbReference type="EC" id="2.7.8.-" evidence="12 13"/>
<feature type="active site" evidence="12">
    <location>
        <position position="229"/>
    </location>
</feature>
<comment type="subcellular location">
    <subcellularLocation>
        <location evidence="1 12">Cell membrane</location>
        <topology evidence="1 12">Multi-pass membrane protein</topology>
    </subcellularLocation>
</comment>
<keyword evidence="3 12" id="KW-0444">Lipid biosynthesis</keyword>
<reference evidence="16" key="1">
    <citation type="journal article" date="2019" name="Int. J. Syst. Evol. Microbiol.">
        <title>The Global Catalogue of Microorganisms (GCM) 10K type strain sequencing project: providing services to taxonomists for standard genome sequencing and annotation.</title>
        <authorList>
            <consortium name="The Broad Institute Genomics Platform"/>
            <consortium name="The Broad Institute Genome Sequencing Center for Infectious Disease"/>
            <person name="Wu L."/>
            <person name="Ma J."/>
        </authorList>
    </citation>
    <scope>NUCLEOTIDE SEQUENCE [LARGE SCALE GENOMIC DNA]</scope>
    <source>
        <strain evidence="16">CCM 8903</strain>
    </source>
</reference>
<dbReference type="CDD" id="cd09112">
    <property type="entry name" value="PLDc_CLS_2"/>
    <property type="match status" value="1"/>
</dbReference>
<evidence type="ECO:0000256" key="1">
    <source>
        <dbReference type="ARBA" id="ARBA00004651"/>
    </source>
</evidence>
<evidence type="ECO:0000256" key="2">
    <source>
        <dbReference type="ARBA" id="ARBA00022475"/>
    </source>
</evidence>
<sequence length="482" mass="54191">MSIVTWLLISLLVINTLGAIFTVLRSVRDISTTWAWLLVLLFLPGLGFLIYLFAGRRLSAKKMRLIQAAVAKGSAAFVQLQKRANAHGRLLPTADLTPAAQELINLFLNTARAPVLTNKSVQLYYDGPKKFAALFEDIAKATDYIYVEYYTIYNDALGNQLRDLLIQKAQAGVRVRVLYDAWGSMGASARWWRPLVVAGGQAETYFSSKHLFLDFRLNYRLHRKLVIIDDAIGYIGGFNVGDQYVSRAKKFGFWRDTHLRVMGNTVMALKIQFTSDWNATVSQGQLPYPNRPLAVDQPTSQNAMQIVASGPESSGQQIKAGYVKLITSATKTVWIQTPYLIPDETVYDALMTAALAGIDVRVMIPNMPDHPFIFRATQYYAAQLTAVGVKIYHYQKGFLHAKTMVVDDRLASVGSANLDIRSFKLNFEANAFIYDPTVAHQLTVAFEHDLVESLRLTPKMIAEQSHWLHFKQRFSRLLSPIL</sequence>
<dbReference type="Pfam" id="PF13396">
    <property type="entry name" value="PLDc_N"/>
    <property type="match status" value="1"/>
</dbReference>
<keyword evidence="7 12" id="KW-1133">Transmembrane helix</keyword>
<evidence type="ECO:0000256" key="3">
    <source>
        <dbReference type="ARBA" id="ARBA00022516"/>
    </source>
</evidence>
<keyword evidence="9 12" id="KW-0472">Membrane</keyword>
<dbReference type="CDD" id="cd09110">
    <property type="entry name" value="PLDc_CLS_1"/>
    <property type="match status" value="1"/>
</dbReference>
<dbReference type="PANTHER" id="PTHR21248">
    <property type="entry name" value="CARDIOLIPIN SYNTHASE"/>
    <property type="match status" value="1"/>
</dbReference>
<keyword evidence="8 12" id="KW-0443">Lipid metabolism</keyword>
<evidence type="ECO:0000256" key="11">
    <source>
        <dbReference type="ARBA" id="ARBA00023264"/>
    </source>
</evidence>
<feature type="active site" evidence="12">
    <location>
        <position position="402"/>
    </location>
</feature>
<keyword evidence="5 12" id="KW-0812">Transmembrane</keyword>
<feature type="transmembrane region" description="Helical" evidence="12">
    <location>
        <begin position="34"/>
        <end position="54"/>
    </location>
</feature>
<keyword evidence="16" id="KW-1185">Reference proteome</keyword>
<name>A0ABW4E7I1_9LACO</name>
<keyword evidence="2 12" id="KW-1003">Cell membrane</keyword>
<evidence type="ECO:0000259" key="14">
    <source>
        <dbReference type="PROSITE" id="PS50035"/>
    </source>
</evidence>
<dbReference type="InterPro" id="IPR001736">
    <property type="entry name" value="PLipase_D/transphosphatidylase"/>
</dbReference>
<feature type="domain" description="PLD phosphodiesterase" evidence="14">
    <location>
        <begin position="217"/>
        <end position="244"/>
    </location>
</feature>
<keyword evidence="4 12" id="KW-0808">Transferase</keyword>
<evidence type="ECO:0000256" key="6">
    <source>
        <dbReference type="ARBA" id="ARBA00022737"/>
    </source>
</evidence>
<dbReference type="InterPro" id="IPR030874">
    <property type="entry name" value="Cardiolipin_synth_Firmi"/>
</dbReference>
<keyword evidence="10 12" id="KW-0594">Phospholipid biosynthesis</keyword>
<evidence type="ECO:0000256" key="9">
    <source>
        <dbReference type="ARBA" id="ARBA00023136"/>
    </source>
</evidence>
<dbReference type="EMBL" id="JBHTON010000035">
    <property type="protein sequence ID" value="MFD1485609.1"/>
    <property type="molecule type" value="Genomic_DNA"/>
</dbReference>
<dbReference type="InterPro" id="IPR022924">
    <property type="entry name" value="Cardiolipin_synthase"/>
</dbReference>
<keyword evidence="6" id="KW-0677">Repeat</keyword>
<proteinExistence type="inferred from homology"/>
<evidence type="ECO:0000256" key="12">
    <source>
        <dbReference type="HAMAP-Rule" id="MF_01916"/>
    </source>
</evidence>
<evidence type="ECO:0000313" key="15">
    <source>
        <dbReference type="EMBL" id="MFD1485609.1"/>
    </source>
</evidence>
<feature type="domain" description="PLD phosphodiesterase" evidence="14">
    <location>
        <begin position="395"/>
        <end position="422"/>
    </location>
</feature>
<feature type="active site" evidence="12">
    <location>
        <position position="222"/>
    </location>
</feature>
<dbReference type="Gene3D" id="3.30.870.10">
    <property type="entry name" value="Endonuclease Chain A"/>
    <property type="match status" value="2"/>
</dbReference>
<organism evidence="15 16">
    <name type="scientific">Lacticaseibacillus baoqingensis</name>
    <dbReference type="NCBI Taxonomy" id="2486013"/>
    <lineage>
        <taxon>Bacteria</taxon>
        <taxon>Bacillati</taxon>
        <taxon>Bacillota</taxon>
        <taxon>Bacilli</taxon>
        <taxon>Lactobacillales</taxon>
        <taxon>Lactobacillaceae</taxon>
        <taxon>Lacticaseibacillus</taxon>
    </lineage>
</organism>
<gene>
    <name evidence="15" type="primary">cls</name>
    <name evidence="15" type="ORF">ACFQ5J_10245</name>
</gene>
<comment type="similarity">
    <text evidence="12">Belongs to the phospholipase D family. Cardiolipin synthase subfamily.</text>
</comment>
<dbReference type="PANTHER" id="PTHR21248:SF22">
    <property type="entry name" value="PHOSPHOLIPASE D"/>
    <property type="match status" value="1"/>
</dbReference>
<dbReference type="InterPro" id="IPR027379">
    <property type="entry name" value="CLS_N"/>
</dbReference>
<dbReference type="SMART" id="SM00155">
    <property type="entry name" value="PLDc"/>
    <property type="match status" value="2"/>
</dbReference>
<evidence type="ECO:0000313" key="16">
    <source>
        <dbReference type="Proteomes" id="UP001597252"/>
    </source>
</evidence>
<comment type="catalytic activity">
    <reaction evidence="12">
        <text>2 a 1,2-diacyl-sn-glycero-3-phospho-(1'-sn-glycerol) = a cardiolipin + glycerol</text>
        <dbReference type="Rhea" id="RHEA:31451"/>
        <dbReference type="ChEBI" id="CHEBI:17754"/>
        <dbReference type="ChEBI" id="CHEBI:62237"/>
        <dbReference type="ChEBI" id="CHEBI:64716"/>
    </reaction>
</comment>
<feature type="active site" evidence="12">
    <location>
        <position position="407"/>
    </location>
</feature>
<evidence type="ECO:0000256" key="4">
    <source>
        <dbReference type="ARBA" id="ARBA00022679"/>
    </source>
</evidence>
<comment type="caution">
    <text evidence="12">Lacks conserved residue(s) required for the propagation of feature annotation.</text>
</comment>
<dbReference type="Pfam" id="PF13091">
    <property type="entry name" value="PLDc_2"/>
    <property type="match status" value="2"/>
</dbReference>
<evidence type="ECO:0000256" key="13">
    <source>
        <dbReference type="NCBIfam" id="TIGR04265"/>
    </source>
</evidence>
<dbReference type="Proteomes" id="UP001597252">
    <property type="component" value="Unassembled WGS sequence"/>
</dbReference>
<dbReference type="PROSITE" id="PS50035">
    <property type="entry name" value="PLD"/>
    <property type="match status" value="2"/>
</dbReference>
<dbReference type="InterPro" id="IPR025202">
    <property type="entry name" value="PLD-like_dom"/>
</dbReference>
<accession>A0ABW4E7I1</accession>
<protein>
    <recommendedName>
        <fullName evidence="12 13">Cardiolipin synthase</fullName>
        <shortName evidence="12">CL synthase</shortName>
        <ecNumber evidence="12 13">2.7.8.-</ecNumber>
    </recommendedName>
</protein>
<feature type="active site" evidence="12">
    <location>
        <position position="224"/>
    </location>
</feature>
<keyword evidence="11 12" id="KW-1208">Phospholipid metabolism</keyword>
<comment type="caution">
    <text evidence="15">The sequence shown here is derived from an EMBL/GenBank/DDBJ whole genome shotgun (WGS) entry which is preliminary data.</text>
</comment>
<evidence type="ECO:0000256" key="8">
    <source>
        <dbReference type="ARBA" id="ARBA00023098"/>
    </source>
</evidence>
<dbReference type="SUPFAM" id="SSF56024">
    <property type="entry name" value="Phospholipase D/nuclease"/>
    <property type="match status" value="2"/>
</dbReference>
<dbReference type="NCBIfam" id="TIGR04265">
    <property type="entry name" value="bac_cardiolipin"/>
    <property type="match status" value="1"/>
</dbReference>
<comment type="function">
    <text evidence="12">Catalyzes the reversible phosphatidyl group transfer from one phosphatidylglycerol molecule to another to form cardiolipin (CL) (diphosphatidylglycerol) and glycerol.</text>
</comment>
<dbReference type="RefSeq" id="WP_125752681.1">
    <property type="nucleotide sequence ID" value="NZ_JBHTON010000035.1"/>
</dbReference>
<dbReference type="HAMAP" id="MF_01916">
    <property type="entry name" value="Cardiolipin_synth_Cls"/>
    <property type="match status" value="1"/>
</dbReference>
<evidence type="ECO:0000256" key="5">
    <source>
        <dbReference type="ARBA" id="ARBA00022692"/>
    </source>
</evidence>
<feature type="active site" evidence="12">
    <location>
        <position position="400"/>
    </location>
</feature>
<evidence type="ECO:0000256" key="10">
    <source>
        <dbReference type="ARBA" id="ARBA00023209"/>
    </source>
</evidence>
<evidence type="ECO:0000256" key="7">
    <source>
        <dbReference type="ARBA" id="ARBA00022989"/>
    </source>
</evidence>